<dbReference type="EnsemblMetazoa" id="LLOJ010970-RA">
    <property type="protein sequence ID" value="LLOJ010970-PA"/>
    <property type="gene ID" value="LLOJ010970"/>
</dbReference>
<dbReference type="Proteomes" id="UP000092461">
    <property type="component" value="Unassembled WGS sequence"/>
</dbReference>
<keyword evidence="2" id="KW-1003">Cell membrane</keyword>
<dbReference type="EMBL" id="AJWK01012479">
    <property type="status" value="NOT_ANNOTATED_CDS"/>
    <property type="molecule type" value="Genomic_DNA"/>
</dbReference>
<feature type="transmembrane region" description="Helical" evidence="6">
    <location>
        <begin position="21"/>
        <end position="44"/>
    </location>
</feature>
<dbReference type="Pfam" id="PF08395">
    <property type="entry name" value="7tm_7"/>
    <property type="match status" value="1"/>
</dbReference>
<comment type="subcellular location">
    <subcellularLocation>
        <location evidence="1">Cell membrane</location>
        <topology evidence="1">Multi-pass membrane protein</topology>
    </subcellularLocation>
</comment>
<keyword evidence="4 6" id="KW-1133">Transmembrane helix</keyword>
<evidence type="ECO:0000256" key="5">
    <source>
        <dbReference type="ARBA" id="ARBA00023136"/>
    </source>
</evidence>
<reference evidence="7" key="1">
    <citation type="submission" date="2022-10" db="UniProtKB">
        <authorList>
            <consortium name="EnsemblMetazoa"/>
        </authorList>
    </citation>
    <scope>IDENTIFICATION</scope>
    <source>
        <strain evidence="7">Jacobina</strain>
    </source>
</reference>
<dbReference type="GO" id="GO:0005886">
    <property type="term" value="C:plasma membrane"/>
    <property type="evidence" value="ECO:0007669"/>
    <property type="project" value="UniProtKB-SubCell"/>
</dbReference>
<feature type="transmembrane region" description="Helical" evidence="6">
    <location>
        <begin position="59"/>
        <end position="82"/>
    </location>
</feature>
<evidence type="ECO:0000256" key="6">
    <source>
        <dbReference type="SAM" id="Phobius"/>
    </source>
</evidence>
<proteinExistence type="predicted"/>
<dbReference type="GO" id="GO:0050909">
    <property type="term" value="P:sensory perception of taste"/>
    <property type="evidence" value="ECO:0007669"/>
    <property type="project" value="InterPro"/>
</dbReference>
<evidence type="ECO:0000256" key="2">
    <source>
        <dbReference type="ARBA" id="ARBA00022475"/>
    </source>
</evidence>
<evidence type="ECO:0000256" key="1">
    <source>
        <dbReference type="ARBA" id="ARBA00004651"/>
    </source>
</evidence>
<name>A0A905HMZ6_LUTLO</name>
<dbReference type="VEuPathDB" id="VectorBase:LLONM1_004977"/>
<accession>A0A905HMZ6</accession>
<feature type="transmembrane region" description="Helical" evidence="6">
    <location>
        <begin position="186"/>
        <end position="211"/>
    </location>
</feature>
<evidence type="ECO:0000313" key="8">
    <source>
        <dbReference type="Proteomes" id="UP000092461"/>
    </source>
</evidence>
<organism evidence="7 8">
    <name type="scientific">Lutzomyia longipalpis</name>
    <name type="common">Sand fly</name>
    <dbReference type="NCBI Taxonomy" id="7200"/>
    <lineage>
        <taxon>Eukaryota</taxon>
        <taxon>Metazoa</taxon>
        <taxon>Ecdysozoa</taxon>
        <taxon>Arthropoda</taxon>
        <taxon>Hexapoda</taxon>
        <taxon>Insecta</taxon>
        <taxon>Pterygota</taxon>
        <taxon>Neoptera</taxon>
        <taxon>Endopterygota</taxon>
        <taxon>Diptera</taxon>
        <taxon>Nematocera</taxon>
        <taxon>Psychodoidea</taxon>
        <taxon>Psychodidae</taxon>
        <taxon>Lutzomyia</taxon>
        <taxon>Lutzomyia</taxon>
    </lineage>
</organism>
<evidence type="ECO:0000256" key="4">
    <source>
        <dbReference type="ARBA" id="ARBA00022989"/>
    </source>
</evidence>
<evidence type="ECO:0000256" key="3">
    <source>
        <dbReference type="ARBA" id="ARBA00022692"/>
    </source>
</evidence>
<protein>
    <submittedName>
        <fullName evidence="7">Uncharacterized protein</fullName>
    </submittedName>
</protein>
<feature type="transmembrane region" description="Helical" evidence="6">
    <location>
        <begin position="158"/>
        <end position="174"/>
    </location>
</feature>
<sequence>MKKTMKFPIEIFPSHSKPLKIASVLVFAFNFGIGILFGLVVIKYDFSTGRHTINSIGRIWAIIFAICLLILYPFAFFQMSLFDEAVEVRSVQGFVTILHVTLNYISIIFVYLLHTLRAEQLIEIINAKEKLHDILLPLTSADVLKFVWCFVIQYTRKALLLTIFFLTIGSLYIEEMNKLLRTSGTWSTAFTFFCPYCVQTFAANFFFLGLLRTELYFKIINQIIEKAIEDANKEQTLRNNSQVEIDIQTSSINCVGVITRSVL</sequence>
<feature type="transmembrane region" description="Helical" evidence="6">
    <location>
        <begin position="94"/>
        <end position="114"/>
    </location>
</feature>
<dbReference type="AlphaFoldDB" id="A0A905HMZ6"/>
<keyword evidence="5 6" id="KW-0472">Membrane</keyword>
<evidence type="ECO:0000313" key="7">
    <source>
        <dbReference type="EnsemblMetazoa" id="LLOJ010970-PA"/>
    </source>
</evidence>
<dbReference type="InterPro" id="IPR013604">
    <property type="entry name" value="7TM_chemorcpt"/>
</dbReference>
<keyword evidence="3 6" id="KW-0812">Transmembrane</keyword>
<keyword evidence="8" id="KW-1185">Reference proteome</keyword>